<keyword evidence="3 7" id="KW-0963">Cytoplasm</keyword>
<sequence length="215" mass="24370">MKDTYRHKGLRRQLIEELAQKGISDQAVLDAMQVLPRHFFLDKAFEEWAYQDKAFPIGNEQTISQPYTVAFQTSLLNVQKRQKVLEIGTGSGYQASILALLGARVYTVERQEALYLRAQQLIAQLKPGNIRCYWRDGYKGLPEFAPFDKILVTAGAPEVPTPLLQQLTMGGQLVIPVGKGAQSMLRITRVSADEYEQEELGQFQFVPFLKGLHRK</sequence>
<dbReference type="InterPro" id="IPR000682">
    <property type="entry name" value="PCMT"/>
</dbReference>
<evidence type="ECO:0000256" key="3">
    <source>
        <dbReference type="ARBA" id="ARBA00022490"/>
    </source>
</evidence>
<dbReference type="GO" id="GO:0005737">
    <property type="term" value="C:cytoplasm"/>
    <property type="evidence" value="ECO:0007669"/>
    <property type="project" value="UniProtKB-SubCell"/>
</dbReference>
<gene>
    <name evidence="7" type="primary">pcm</name>
    <name evidence="8" type="ORF">FRY97_12000</name>
</gene>
<keyword evidence="4 7" id="KW-0489">Methyltransferase</keyword>
<comment type="similarity">
    <text evidence="2 7">Belongs to the methyltransferase superfamily. L-isoaspartyl/D-aspartyl protein methyltransferase family.</text>
</comment>
<evidence type="ECO:0000313" key="8">
    <source>
        <dbReference type="EMBL" id="TXB62796.1"/>
    </source>
</evidence>
<protein>
    <recommendedName>
        <fullName evidence="7">Protein-L-isoaspartate O-methyltransferase</fullName>
        <ecNumber evidence="7">2.1.1.77</ecNumber>
    </recommendedName>
    <alternativeName>
        <fullName evidence="7">L-isoaspartyl protein carboxyl methyltransferase</fullName>
    </alternativeName>
    <alternativeName>
        <fullName evidence="7">Protein L-isoaspartyl methyltransferase</fullName>
    </alternativeName>
    <alternativeName>
        <fullName evidence="7">Protein-beta-aspartate methyltransferase</fullName>
        <shortName evidence="7">PIMT</shortName>
    </alternativeName>
</protein>
<comment type="caution">
    <text evidence="8">The sequence shown here is derived from an EMBL/GenBank/DDBJ whole genome shotgun (WGS) entry which is preliminary data.</text>
</comment>
<dbReference type="InterPro" id="IPR029063">
    <property type="entry name" value="SAM-dependent_MTases_sf"/>
</dbReference>
<dbReference type="PANTHER" id="PTHR11579:SF0">
    <property type="entry name" value="PROTEIN-L-ISOASPARTATE(D-ASPARTATE) O-METHYLTRANSFERASE"/>
    <property type="match status" value="1"/>
</dbReference>
<comment type="subcellular location">
    <subcellularLocation>
        <location evidence="1 7">Cytoplasm</location>
    </subcellularLocation>
</comment>
<dbReference type="CDD" id="cd02440">
    <property type="entry name" value="AdoMet_MTases"/>
    <property type="match status" value="1"/>
</dbReference>
<evidence type="ECO:0000256" key="4">
    <source>
        <dbReference type="ARBA" id="ARBA00022603"/>
    </source>
</evidence>
<dbReference type="AlphaFoldDB" id="A0A5C6RK32"/>
<evidence type="ECO:0000313" key="9">
    <source>
        <dbReference type="Proteomes" id="UP000321580"/>
    </source>
</evidence>
<dbReference type="NCBIfam" id="TIGR00080">
    <property type="entry name" value="pimt"/>
    <property type="match status" value="1"/>
</dbReference>
<dbReference type="NCBIfam" id="NF001453">
    <property type="entry name" value="PRK00312.1"/>
    <property type="match status" value="1"/>
</dbReference>
<evidence type="ECO:0000256" key="6">
    <source>
        <dbReference type="ARBA" id="ARBA00022691"/>
    </source>
</evidence>
<name>A0A5C6RK32_9BACT</name>
<dbReference type="OrthoDB" id="9810066at2"/>
<dbReference type="GO" id="GO:0030091">
    <property type="term" value="P:protein repair"/>
    <property type="evidence" value="ECO:0007669"/>
    <property type="project" value="UniProtKB-UniRule"/>
</dbReference>
<feature type="active site" evidence="7">
    <location>
        <position position="64"/>
    </location>
</feature>
<dbReference type="FunFam" id="3.40.50.150:FF:000010">
    <property type="entry name" value="Protein-L-isoaspartate O-methyltransferase"/>
    <property type="match status" value="1"/>
</dbReference>
<dbReference type="GO" id="GO:0032259">
    <property type="term" value="P:methylation"/>
    <property type="evidence" value="ECO:0007669"/>
    <property type="project" value="UniProtKB-KW"/>
</dbReference>
<dbReference type="EMBL" id="VOOR01000023">
    <property type="protein sequence ID" value="TXB62796.1"/>
    <property type="molecule type" value="Genomic_DNA"/>
</dbReference>
<keyword evidence="5 7" id="KW-0808">Transferase</keyword>
<dbReference type="HAMAP" id="MF_00090">
    <property type="entry name" value="PIMT"/>
    <property type="match status" value="1"/>
</dbReference>
<evidence type="ECO:0000256" key="2">
    <source>
        <dbReference type="ARBA" id="ARBA00005369"/>
    </source>
</evidence>
<proteinExistence type="inferred from homology"/>
<evidence type="ECO:0000256" key="5">
    <source>
        <dbReference type="ARBA" id="ARBA00022679"/>
    </source>
</evidence>
<dbReference type="PANTHER" id="PTHR11579">
    <property type="entry name" value="PROTEIN-L-ISOASPARTATE O-METHYLTRANSFERASE"/>
    <property type="match status" value="1"/>
</dbReference>
<comment type="function">
    <text evidence="7">Catalyzes the methyl esterification of L-isoaspartyl residues in peptides and proteins that result from spontaneous decomposition of normal L-aspartyl and L-asparaginyl residues. It plays a role in the repair and/or degradation of damaged proteins.</text>
</comment>
<keyword evidence="6 7" id="KW-0949">S-adenosyl-L-methionine</keyword>
<comment type="catalytic activity">
    <reaction evidence="7">
        <text>[protein]-L-isoaspartate + S-adenosyl-L-methionine = [protein]-L-isoaspartate alpha-methyl ester + S-adenosyl-L-homocysteine</text>
        <dbReference type="Rhea" id="RHEA:12705"/>
        <dbReference type="Rhea" id="RHEA-COMP:12143"/>
        <dbReference type="Rhea" id="RHEA-COMP:12144"/>
        <dbReference type="ChEBI" id="CHEBI:57856"/>
        <dbReference type="ChEBI" id="CHEBI:59789"/>
        <dbReference type="ChEBI" id="CHEBI:90596"/>
        <dbReference type="ChEBI" id="CHEBI:90598"/>
        <dbReference type="EC" id="2.1.1.77"/>
    </reaction>
</comment>
<dbReference type="Proteomes" id="UP000321580">
    <property type="component" value="Unassembled WGS sequence"/>
</dbReference>
<accession>A0A5C6RK32</accession>
<dbReference type="GO" id="GO:0004719">
    <property type="term" value="F:protein-L-isoaspartate (D-aspartate) O-methyltransferase activity"/>
    <property type="evidence" value="ECO:0007669"/>
    <property type="project" value="UniProtKB-UniRule"/>
</dbReference>
<reference evidence="8 9" key="1">
    <citation type="submission" date="2019-08" db="EMBL/GenBank/DDBJ databases">
        <title>Genome of Phaeodactylibacter luteus.</title>
        <authorList>
            <person name="Bowman J.P."/>
        </authorList>
    </citation>
    <scope>NUCLEOTIDE SEQUENCE [LARGE SCALE GENOMIC DNA]</scope>
    <source>
        <strain evidence="8 9">KCTC 42180</strain>
    </source>
</reference>
<evidence type="ECO:0000256" key="7">
    <source>
        <dbReference type="HAMAP-Rule" id="MF_00090"/>
    </source>
</evidence>
<organism evidence="8 9">
    <name type="scientific">Phaeodactylibacter luteus</name>
    <dbReference type="NCBI Taxonomy" id="1564516"/>
    <lineage>
        <taxon>Bacteria</taxon>
        <taxon>Pseudomonadati</taxon>
        <taxon>Bacteroidota</taxon>
        <taxon>Saprospiria</taxon>
        <taxon>Saprospirales</taxon>
        <taxon>Haliscomenobacteraceae</taxon>
        <taxon>Phaeodactylibacter</taxon>
    </lineage>
</organism>
<evidence type="ECO:0000256" key="1">
    <source>
        <dbReference type="ARBA" id="ARBA00004496"/>
    </source>
</evidence>
<dbReference type="EC" id="2.1.1.77" evidence="7"/>
<dbReference type="Gene3D" id="3.40.50.150">
    <property type="entry name" value="Vaccinia Virus protein VP39"/>
    <property type="match status" value="1"/>
</dbReference>
<dbReference type="Pfam" id="PF01135">
    <property type="entry name" value="PCMT"/>
    <property type="match status" value="1"/>
</dbReference>
<dbReference type="SUPFAM" id="SSF53335">
    <property type="entry name" value="S-adenosyl-L-methionine-dependent methyltransferases"/>
    <property type="match status" value="1"/>
</dbReference>
<keyword evidence="9" id="KW-1185">Reference proteome</keyword>
<dbReference type="RefSeq" id="WP_147167782.1">
    <property type="nucleotide sequence ID" value="NZ_VOOR01000023.1"/>
</dbReference>